<protein>
    <submittedName>
        <fullName evidence="1">MFS transporter</fullName>
    </submittedName>
</protein>
<gene>
    <name evidence="1" type="ORF">QX51_07670</name>
</gene>
<dbReference type="RefSeq" id="WP_039679322.1">
    <property type="nucleotide sequence ID" value="NZ_JAWGXO010000013.1"/>
</dbReference>
<comment type="caution">
    <text evidence="1">The sequence shown here is derived from an EMBL/GenBank/DDBJ whole genome shotgun (WGS) entry which is preliminary data.</text>
</comment>
<dbReference type="EMBL" id="JWHR01000070">
    <property type="protein sequence ID" value="KHS57543.1"/>
    <property type="molecule type" value="Genomic_DNA"/>
</dbReference>
<organism evidence="1 2">
    <name type="scientific">Terrisporobacter othiniensis</name>
    <dbReference type="NCBI Taxonomy" id="1577792"/>
    <lineage>
        <taxon>Bacteria</taxon>
        <taxon>Bacillati</taxon>
        <taxon>Bacillota</taxon>
        <taxon>Clostridia</taxon>
        <taxon>Peptostreptococcales</taxon>
        <taxon>Peptostreptococcaceae</taxon>
        <taxon>Terrisporobacter</taxon>
    </lineage>
</organism>
<dbReference type="InterPro" id="IPR024747">
    <property type="entry name" value="Pyridox_Oxase-rel"/>
</dbReference>
<dbReference type="OrthoDB" id="9794935at2"/>
<dbReference type="STRING" id="1577792.QX51_07670"/>
<dbReference type="PANTHER" id="PTHR34071:SF2">
    <property type="entry name" value="FLAVIN-NUCLEOTIDE-BINDING PROTEIN"/>
    <property type="match status" value="1"/>
</dbReference>
<keyword evidence="2" id="KW-1185">Reference proteome</keyword>
<evidence type="ECO:0000313" key="2">
    <source>
        <dbReference type="Proteomes" id="UP000031189"/>
    </source>
</evidence>
<evidence type="ECO:0000313" key="1">
    <source>
        <dbReference type="EMBL" id="KHS57543.1"/>
    </source>
</evidence>
<dbReference type="PANTHER" id="PTHR34071">
    <property type="entry name" value="5-NITROIMIDAZOLE ANTIBIOTICS RESISTANCE PROTEIN, NIMA-FAMILY-RELATED PROTEIN-RELATED"/>
    <property type="match status" value="1"/>
</dbReference>
<proteinExistence type="predicted"/>
<accession>A0A0B3VXK9</accession>
<name>A0A0B3VXK9_9FIRM</name>
<dbReference type="Gene3D" id="2.30.110.10">
    <property type="entry name" value="Electron Transport, Fmn-binding Protein, Chain A"/>
    <property type="match status" value="1"/>
</dbReference>
<sequence>MFRDIIKKKRELSTEDTIKILQEGKEGVLSTISENGYPYGVAVNYVYHNNCIYFHCANKGHKLDNIIKNNKVSFFVNSDIAILPKYFTTHYKSAIVFGRAFIVTNDEKRSAIIAIGEKYSHPHMEEGLKYIDKAINSFTVIKIEIDHLTGKYSNATN</sequence>
<dbReference type="Pfam" id="PF12900">
    <property type="entry name" value="Pyridox_ox_2"/>
    <property type="match status" value="1"/>
</dbReference>
<dbReference type="InterPro" id="IPR012349">
    <property type="entry name" value="Split_barrel_FMN-bd"/>
</dbReference>
<dbReference type="SUPFAM" id="SSF50475">
    <property type="entry name" value="FMN-binding split barrel"/>
    <property type="match status" value="1"/>
</dbReference>
<reference evidence="1 2" key="1">
    <citation type="submission" date="2014-12" db="EMBL/GenBank/DDBJ databases">
        <title>Draft genome sequence of Terrisporobacter sp. 08-306576, isolated from the blood culture of a bacteremia patient.</title>
        <authorList>
            <person name="Lund L.C."/>
            <person name="Sydenham T.V."/>
            <person name="Hogh S.V."/>
            <person name="Skov M.N."/>
            <person name="Kemp M."/>
            <person name="Justesen U.S."/>
        </authorList>
    </citation>
    <scope>NUCLEOTIDE SEQUENCE [LARGE SCALE GENOMIC DNA]</scope>
    <source>
        <strain evidence="1 2">08-306576</strain>
    </source>
</reference>
<dbReference type="AlphaFoldDB" id="A0A0B3VXK9"/>
<dbReference type="Proteomes" id="UP000031189">
    <property type="component" value="Unassembled WGS sequence"/>
</dbReference>